<keyword evidence="1" id="KW-0472">Membrane</keyword>
<keyword evidence="1" id="KW-1133">Transmembrane helix</keyword>
<protein>
    <submittedName>
        <fullName evidence="2">Uncharacterized protein</fullName>
    </submittedName>
</protein>
<reference evidence="2 3" key="1">
    <citation type="journal article" date="2023" name="Nucleic Acids Res.">
        <title>The hologenome of Daphnia magna reveals possible DNA methylation and microbiome-mediated evolution of the host genome.</title>
        <authorList>
            <person name="Chaturvedi A."/>
            <person name="Li X."/>
            <person name="Dhandapani V."/>
            <person name="Marshall H."/>
            <person name="Kissane S."/>
            <person name="Cuenca-Cambronero M."/>
            <person name="Asole G."/>
            <person name="Calvet F."/>
            <person name="Ruiz-Romero M."/>
            <person name="Marangio P."/>
            <person name="Guigo R."/>
            <person name="Rago D."/>
            <person name="Mirbahai L."/>
            <person name="Eastwood N."/>
            <person name="Colbourne J.K."/>
            <person name="Zhou J."/>
            <person name="Mallon E."/>
            <person name="Orsini L."/>
        </authorList>
    </citation>
    <scope>NUCLEOTIDE SEQUENCE [LARGE SCALE GENOMIC DNA]</scope>
    <source>
        <strain evidence="2">LRV0_1</strain>
    </source>
</reference>
<evidence type="ECO:0000313" key="2">
    <source>
        <dbReference type="EMBL" id="KAK4005725.1"/>
    </source>
</evidence>
<name>A0ABQ9YZU3_9CRUS</name>
<keyword evidence="3" id="KW-1185">Reference proteome</keyword>
<comment type="caution">
    <text evidence="2">The sequence shown here is derived from an EMBL/GenBank/DDBJ whole genome shotgun (WGS) entry which is preliminary data.</text>
</comment>
<dbReference type="EMBL" id="JAOYFB010000002">
    <property type="protein sequence ID" value="KAK4005725.1"/>
    <property type="molecule type" value="Genomic_DNA"/>
</dbReference>
<evidence type="ECO:0000256" key="1">
    <source>
        <dbReference type="SAM" id="Phobius"/>
    </source>
</evidence>
<accession>A0ABQ9YZU3</accession>
<keyword evidence="1" id="KW-0812">Transmembrane</keyword>
<evidence type="ECO:0000313" key="3">
    <source>
        <dbReference type="Proteomes" id="UP001234178"/>
    </source>
</evidence>
<proteinExistence type="predicted"/>
<dbReference type="Proteomes" id="UP001234178">
    <property type="component" value="Unassembled WGS sequence"/>
</dbReference>
<feature type="transmembrane region" description="Helical" evidence="1">
    <location>
        <begin position="38"/>
        <end position="61"/>
    </location>
</feature>
<organism evidence="2 3">
    <name type="scientific">Daphnia magna</name>
    <dbReference type="NCBI Taxonomy" id="35525"/>
    <lineage>
        <taxon>Eukaryota</taxon>
        <taxon>Metazoa</taxon>
        <taxon>Ecdysozoa</taxon>
        <taxon>Arthropoda</taxon>
        <taxon>Crustacea</taxon>
        <taxon>Branchiopoda</taxon>
        <taxon>Diplostraca</taxon>
        <taxon>Cladocera</taxon>
        <taxon>Anomopoda</taxon>
        <taxon>Daphniidae</taxon>
        <taxon>Daphnia</taxon>
    </lineage>
</organism>
<sequence>MTNKTINFVKDPVDVSFNLLLSQPTEQRQRRVSANDRLRAYIVVDVYDALFVGAACIFLLLRDTFLVRFLEETTTI</sequence>
<gene>
    <name evidence="2" type="ORF">OUZ56_010800</name>
</gene>